<feature type="transmembrane region" description="Helical" evidence="6">
    <location>
        <begin position="224"/>
        <end position="245"/>
    </location>
</feature>
<keyword evidence="6" id="KW-1003">Cell membrane</keyword>
<evidence type="ECO:0000256" key="6">
    <source>
        <dbReference type="RuleBase" id="RU363076"/>
    </source>
</evidence>
<dbReference type="CDD" id="cd06662">
    <property type="entry name" value="SURF1"/>
    <property type="match status" value="1"/>
</dbReference>
<sequence>MIGATSLKQEPARPRLPRRARTLVALALAAGLVFSTLCALGIWQMQRRASKHALIAQVTARLQAARVPAPAASLWPGLNQANDEYRRVSASGRYDYERQTLVKAVTALGDGYWVMTPLLRDDGSTVLVNRGFVLPQWRQPVQAPQAVAVTGLLRMGEPAWGFLRHNDPQADRWYSRDLHGIAQARGLGEVAPYFIDSDAAPGAVDPGRQPAGGLTTLRFADNHLVYALTWFALAGLVLAGTVMVAREEQRLRAMPSVSGPAPNYGPRPPRQ</sequence>
<keyword evidence="3 6" id="KW-0812">Transmembrane</keyword>
<protein>
    <recommendedName>
        <fullName evidence="6">SURF1-like protein</fullName>
    </recommendedName>
</protein>
<evidence type="ECO:0000256" key="2">
    <source>
        <dbReference type="ARBA" id="ARBA00007165"/>
    </source>
</evidence>
<dbReference type="PANTHER" id="PTHR23427">
    <property type="entry name" value="SURFEIT LOCUS PROTEIN"/>
    <property type="match status" value="1"/>
</dbReference>
<accession>A0A261VII6</accession>
<evidence type="ECO:0000313" key="7">
    <source>
        <dbReference type="EMBL" id="OZI73964.1"/>
    </source>
</evidence>
<dbReference type="OrthoDB" id="9807214at2"/>
<keyword evidence="5 6" id="KW-0472">Membrane</keyword>
<evidence type="ECO:0000256" key="4">
    <source>
        <dbReference type="ARBA" id="ARBA00022989"/>
    </source>
</evidence>
<dbReference type="InterPro" id="IPR002994">
    <property type="entry name" value="Surf1/Shy1"/>
</dbReference>
<dbReference type="InterPro" id="IPR045214">
    <property type="entry name" value="Surf1/Surf4"/>
</dbReference>
<name>A0A261VII6_9BORD</name>
<gene>
    <name evidence="7" type="ORF">CAL22_05530</name>
</gene>
<comment type="subcellular location">
    <subcellularLocation>
        <location evidence="6">Cell membrane</location>
        <topology evidence="6">Multi-pass membrane protein</topology>
    </subcellularLocation>
    <subcellularLocation>
        <location evidence="1">Membrane</location>
    </subcellularLocation>
</comment>
<dbReference type="Proteomes" id="UP000216429">
    <property type="component" value="Unassembled WGS sequence"/>
</dbReference>
<dbReference type="PROSITE" id="PS50895">
    <property type="entry name" value="SURF1"/>
    <property type="match status" value="1"/>
</dbReference>
<proteinExistence type="inferred from homology"/>
<feature type="transmembrane region" description="Helical" evidence="6">
    <location>
        <begin position="23"/>
        <end position="43"/>
    </location>
</feature>
<evidence type="ECO:0000313" key="8">
    <source>
        <dbReference type="Proteomes" id="UP000216429"/>
    </source>
</evidence>
<keyword evidence="4 6" id="KW-1133">Transmembrane helix</keyword>
<evidence type="ECO:0000256" key="1">
    <source>
        <dbReference type="ARBA" id="ARBA00004370"/>
    </source>
</evidence>
<evidence type="ECO:0000256" key="3">
    <source>
        <dbReference type="ARBA" id="ARBA00022692"/>
    </source>
</evidence>
<dbReference type="RefSeq" id="WP_094811202.1">
    <property type="nucleotide sequence ID" value="NZ_NEVU01000002.1"/>
</dbReference>
<dbReference type="GO" id="GO:0005886">
    <property type="term" value="C:plasma membrane"/>
    <property type="evidence" value="ECO:0007669"/>
    <property type="project" value="UniProtKB-SubCell"/>
</dbReference>
<keyword evidence="8" id="KW-1185">Reference proteome</keyword>
<evidence type="ECO:0000256" key="5">
    <source>
        <dbReference type="ARBA" id="ARBA00023136"/>
    </source>
</evidence>
<reference evidence="8" key="1">
    <citation type="submission" date="2017-05" db="EMBL/GenBank/DDBJ databases">
        <title>Complete and WGS of Bordetella genogroups.</title>
        <authorList>
            <person name="Spilker T."/>
            <person name="Lipuma J."/>
        </authorList>
    </citation>
    <scope>NUCLEOTIDE SEQUENCE [LARGE SCALE GENOMIC DNA]</scope>
    <source>
        <strain evidence="8">AU6712</strain>
    </source>
</reference>
<comment type="caution">
    <text evidence="7">The sequence shown here is derived from an EMBL/GenBank/DDBJ whole genome shotgun (WGS) entry which is preliminary data.</text>
</comment>
<dbReference type="EMBL" id="NEVU01000002">
    <property type="protein sequence ID" value="OZI73964.1"/>
    <property type="molecule type" value="Genomic_DNA"/>
</dbReference>
<comment type="similarity">
    <text evidence="2 6">Belongs to the SURF1 family.</text>
</comment>
<organism evidence="7 8">
    <name type="scientific">Bordetella genomosp. 12</name>
    <dbReference type="NCBI Taxonomy" id="463035"/>
    <lineage>
        <taxon>Bacteria</taxon>
        <taxon>Pseudomonadati</taxon>
        <taxon>Pseudomonadota</taxon>
        <taxon>Betaproteobacteria</taxon>
        <taxon>Burkholderiales</taxon>
        <taxon>Alcaligenaceae</taxon>
        <taxon>Bordetella</taxon>
    </lineage>
</organism>
<dbReference type="PANTHER" id="PTHR23427:SF2">
    <property type="entry name" value="SURFEIT LOCUS PROTEIN 1"/>
    <property type="match status" value="1"/>
</dbReference>
<dbReference type="AlphaFoldDB" id="A0A261VII6"/>
<dbReference type="Pfam" id="PF02104">
    <property type="entry name" value="SURF1"/>
    <property type="match status" value="1"/>
</dbReference>